<keyword evidence="3" id="KW-0812">Transmembrane</keyword>
<feature type="non-terminal residue" evidence="9">
    <location>
        <position position="106"/>
    </location>
</feature>
<accession>A0A6A4KKM3</accession>
<dbReference type="InterPro" id="IPR046956">
    <property type="entry name" value="RLP23-like"/>
</dbReference>
<dbReference type="GO" id="GO:0016020">
    <property type="term" value="C:membrane"/>
    <property type="evidence" value="ECO:0007669"/>
    <property type="project" value="UniProtKB-SubCell"/>
</dbReference>
<protein>
    <submittedName>
        <fullName evidence="9">Uncharacterized protein</fullName>
    </submittedName>
</protein>
<keyword evidence="7" id="KW-0472">Membrane</keyword>
<dbReference type="InterPro" id="IPR001611">
    <property type="entry name" value="Leu-rich_rpt"/>
</dbReference>
<dbReference type="PANTHER" id="PTHR48063">
    <property type="entry name" value="LRR RECEPTOR-LIKE KINASE"/>
    <property type="match status" value="1"/>
</dbReference>
<evidence type="ECO:0000313" key="9">
    <source>
        <dbReference type="EMBL" id="KAE9444874.1"/>
    </source>
</evidence>
<dbReference type="PRINTS" id="PR00019">
    <property type="entry name" value="LEURICHRPT"/>
</dbReference>
<keyword evidence="2" id="KW-0433">Leucine-rich repeat</keyword>
<dbReference type="EMBL" id="QEFC01005156">
    <property type="protein sequence ID" value="KAE9444874.1"/>
    <property type="molecule type" value="Genomic_DNA"/>
</dbReference>
<keyword evidence="4" id="KW-0732">Signal</keyword>
<evidence type="ECO:0000256" key="6">
    <source>
        <dbReference type="ARBA" id="ARBA00022989"/>
    </source>
</evidence>
<gene>
    <name evidence="9" type="ORF">C3L33_23228</name>
</gene>
<name>A0A6A4KKM3_9ERIC</name>
<proteinExistence type="predicted"/>
<evidence type="ECO:0000256" key="2">
    <source>
        <dbReference type="ARBA" id="ARBA00022614"/>
    </source>
</evidence>
<dbReference type="PANTHER" id="PTHR48063:SF112">
    <property type="entry name" value="RECEPTOR LIKE PROTEIN 30-LIKE"/>
    <property type="match status" value="1"/>
</dbReference>
<keyword evidence="6" id="KW-1133">Transmembrane helix</keyword>
<keyword evidence="8" id="KW-0325">Glycoprotein</keyword>
<reference evidence="9" key="1">
    <citation type="journal article" date="2019" name="Genome Biol. Evol.">
        <title>The Rhododendron genome and chromosomal organization provide insight into shared whole-genome duplications across the heath family (Ericaceae).</title>
        <authorList>
            <person name="Soza V.L."/>
            <person name="Lindsley D."/>
            <person name="Waalkes A."/>
            <person name="Ramage E."/>
            <person name="Patwardhan R.P."/>
            <person name="Burton J.N."/>
            <person name="Adey A."/>
            <person name="Kumar A."/>
            <person name="Qiu R."/>
            <person name="Shendure J."/>
            <person name="Hall B."/>
        </authorList>
    </citation>
    <scope>NUCLEOTIDE SEQUENCE</scope>
    <source>
        <strain evidence="9">RSF 1966-606</strain>
    </source>
</reference>
<feature type="non-terminal residue" evidence="9">
    <location>
        <position position="1"/>
    </location>
</feature>
<dbReference type="InterPro" id="IPR032675">
    <property type="entry name" value="LRR_dom_sf"/>
</dbReference>
<dbReference type="Gene3D" id="3.80.10.10">
    <property type="entry name" value="Ribonuclease Inhibitor"/>
    <property type="match status" value="1"/>
</dbReference>
<dbReference type="FunFam" id="3.80.10.10:FF:000383">
    <property type="entry name" value="Leucine-rich repeat receptor protein kinase EMS1"/>
    <property type="match status" value="1"/>
</dbReference>
<evidence type="ECO:0000256" key="3">
    <source>
        <dbReference type="ARBA" id="ARBA00022692"/>
    </source>
</evidence>
<comment type="caution">
    <text evidence="9">The sequence shown here is derived from an EMBL/GenBank/DDBJ whole genome shotgun (WGS) entry which is preliminary data.</text>
</comment>
<dbReference type="OrthoDB" id="8731593at2759"/>
<dbReference type="AlphaFoldDB" id="A0A6A4KKM3"/>
<sequence>MATLEVDNSDYGVNDVSNYKDKIPLMIKGRELEYTKILKFVTSIDLSSNGITGEIPEGLTNLFGLLNLNLSGNHLTGRIPEKIGDLKQLESLDLSRNKLFGSIPHS</sequence>
<dbReference type="Pfam" id="PF13855">
    <property type="entry name" value="LRR_8"/>
    <property type="match status" value="1"/>
</dbReference>
<organism evidence="9">
    <name type="scientific">Rhododendron williamsianum</name>
    <dbReference type="NCBI Taxonomy" id="262921"/>
    <lineage>
        <taxon>Eukaryota</taxon>
        <taxon>Viridiplantae</taxon>
        <taxon>Streptophyta</taxon>
        <taxon>Embryophyta</taxon>
        <taxon>Tracheophyta</taxon>
        <taxon>Spermatophyta</taxon>
        <taxon>Magnoliopsida</taxon>
        <taxon>eudicotyledons</taxon>
        <taxon>Gunneridae</taxon>
        <taxon>Pentapetalae</taxon>
        <taxon>asterids</taxon>
        <taxon>Ericales</taxon>
        <taxon>Ericaceae</taxon>
        <taxon>Ericoideae</taxon>
        <taxon>Rhodoreae</taxon>
        <taxon>Rhododendron</taxon>
    </lineage>
</organism>
<comment type="subcellular location">
    <subcellularLocation>
        <location evidence="1">Membrane</location>
        <topology evidence="1">Single-pass type I membrane protein</topology>
    </subcellularLocation>
</comment>
<keyword evidence="5" id="KW-0677">Repeat</keyword>
<evidence type="ECO:0000256" key="8">
    <source>
        <dbReference type="ARBA" id="ARBA00023180"/>
    </source>
</evidence>
<evidence type="ECO:0000256" key="4">
    <source>
        <dbReference type="ARBA" id="ARBA00022729"/>
    </source>
</evidence>
<evidence type="ECO:0000256" key="1">
    <source>
        <dbReference type="ARBA" id="ARBA00004479"/>
    </source>
</evidence>
<dbReference type="SUPFAM" id="SSF52058">
    <property type="entry name" value="L domain-like"/>
    <property type="match status" value="1"/>
</dbReference>
<evidence type="ECO:0000256" key="5">
    <source>
        <dbReference type="ARBA" id="ARBA00022737"/>
    </source>
</evidence>
<evidence type="ECO:0000256" key="7">
    <source>
        <dbReference type="ARBA" id="ARBA00023136"/>
    </source>
</evidence>